<name>A0A9D4IJ30_DREPO</name>
<dbReference type="AlphaFoldDB" id="A0A9D4IJ30"/>
<evidence type="ECO:0000313" key="1">
    <source>
        <dbReference type="EMBL" id="KAH3774397.1"/>
    </source>
</evidence>
<proteinExistence type="predicted"/>
<reference evidence="1" key="1">
    <citation type="journal article" date="2019" name="bioRxiv">
        <title>The Genome of the Zebra Mussel, Dreissena polymorpha: A Resource for Invasive Species Research.</title>
        <authorList>
            <person name="McCartney M.A."/>
            <person name="Auch B."/>
            <person name="Kono T."/>
            <person name="Mallez S."/>
            <person name="Zhang Y."/>
            <person name="Obille A."/>
            <person name="Becker A."/>
            <person name="Abrahante J.E."/>
            <person name="Garbe J."/>
            <person name="Badalamenti J.P."/>
            <person name="Herman A."/>
            <person name="Mangelson H."/>
            <person name="Liachko I."/>
            <person name="Sullivan S."/>
            <person name="Sone E.D."/>
            <person name="Koren S."/>
            <person name="Silverstein K.A.T."/>
            <person name="Beckman K.B."/>
            <person name="Gohl D.M."/>
        </authorList>
    </citation>
    <scope>NUCLEOTIDE SEQUENCE</scope>
    <source>
        <strain evidence="1">Duluth1</strain>
        <tissue evidence="1">Whole animal</tissue>
    </source>
</reference>
<organism evidence="1 2">
    <name type="scientific">Dreissena polymorpha</name>
    <name type="common">Zebra mussel</name>
    <name type="synonym">Mytilus polymorpha</name>
    <dbReference type="NCBI Taxonomy" id="45954"/>
    <lineage>
        <taxon>Eukaryota</taxon>
        <taxon>Metazoa</taxon>
        <taxon>Spiralia</taxon>
        <taxon>Lophotrochozoa</taxon>
        <taxon>Mollusca</taxon>
        <taxon>Bivalvia</taxon>
        <taxon>Autobranchia</taxon>
        <taxon>Heteroconchia</taxon>
        <taxon>Euheterodonta</taxon>
        <taxon>Imparidentia</taxon>
        <taxon>Neoheterodontei</taxon>
        <taxon>Myida</taxon>
        <taxon>Dreissenoidea</taxon>
        <taxon>Dreissenidae</taxon>
        <taxon>Dreissena</taxon>
    </lineage>
</organism>
<comment type="caution">
    <text evidence="1">The sequence shown here is derived from an EMBL/GenBank/DDBJ whole genome shotgun (WGS) entry which is preliminary data.</text>
</comment>
<protein>
    <recommendedName>
        <fullName evidence="3">Reverse transcriptase domain-containing protein</fullName>
    </recommendedName>
</protein>
<reference evidence="1" key="2">
    <citation type="submission" date="2020-11" db="EMBL/GenBank/DDBJ databases">
        <authorList>
            <person name="McCartney M.A."/>
            <person name="Auch B."/>
            <person name="Kono T."/>
            <person name="Mallez S."/>
            <person name="Becker A."/>
            <person name="Gohl D.M."/>
            <person name="Silverstein K.A.T."/>
            <person name="Koren S."/>
            <person name="Bechman K.B."/>
            <person name="Herman A."/>
            <person name="Abrahante J.E."/>
            <person name="Garbe J."/>
        </authorList>
    </citation>
    <scope>NUCLEOTIDE SEQUENCE</scope>
    <source>
        <strain evidence="1">Duluth1</strain>
        <tissue evidence="1">Whole animal</tissue>
    </source>
</reference>
<keyword evidence="2" id="KW-1185">Reference proteome</keyword>
<dbReference type="EMBL" id="JAIWYP010000009">
    <property type="protein sequence ID" value="KAH3774397.1"/>
    <property type="molecule type" value="Genomic_DNA"/>
</dbReference>
<gene>
    <name evidence="1" type="ORF">DPMN_175779</name>
</gene>
<accession>A0A9D4IJ30</accession>
<dbReference type="Proteomes" id="UP000828390">
    <property type="component" value="Unassembled WGS sequence"/>
</dbReference>
<evidence type="ECO:0000313" key="2">
    <source>
        <dbReference type="Proteomes" id="UP000828390"/>
    </source>
</evidence>
<evidence type="ECO:0008006" key="3">
    <source>
        <dbReference type="Google" id="ProtNLM"/>
    </source>
</evidence>
<sequence>MLPARVLKELANECAPYLSHLYKNCLTVGSIPDIWKTATVSAIFKKGDRYK</sequence>